<gene>
    <name evidence="1" type="ORF">S01H4_37648</name>
</gene>
<dbReference type="EMBL" id="BART01020244">
    <property type="protein sequence ID" value="GAH01866.1"/>
    <property type="molecule type" value="Genomic_DNA"/>
</dbReference>
<accession>X1C183</accession>
<sequence length="34" mass="4089">WDYYSVEIKKLKIKVESKIIEDSAKAKHLERVIK</sequence>
<comment type="caution">
    <text evidence="1">The sequence shown here is derived from an EMBL/GenBank/DDBJ whole genome shotgun (WGS) entry which is preliminary data.</text>
</comment>
<evidence type="ECO:0000313" key="1">
    <source>
        <dbReference type="EMBL" id="GAH01866.1"/>
    </source>
</evidence>
<organism evidence="1">
    <name type="scientific">marine sediment metagenome</name>
    <dbReference type="NCBI Taxonomy" id="412755"/>
    <lineage>
        <taxon>unclassified sequences</taxon>
        <taxon>metagenomes</taxon>
        <taxon>ecological metagenomes</taxon>
    </lineage>
</organism>
<reference evidence="1" key="1">
    <citation type="journal article" date="2014" name="Front. Microbiol.">
        <title>High frequency of phylogenetically diverse reductive dehalogenase-homologous genes in deep subseafloor sedimentary metagenomes.</title>
        <authorList>
            <person name="Kawai M."/>
            <person name="Futagami T."/>
            <person name="Toyoda A."/>
            <person name="Takaki Y."/>
            <person name="Nishi S."/>
            <person name="Hori S."/>
            <person name="Arai W."/>
            <person name="Tsubouchi T."/>
            <person name="Morono Y."/>
            <person name="Uchiyama I."/>
            <person name="Ito T."/>
            <person name="Fujiyama A."/>
            <person name="Inagaki F."/>
            <person name="Takami H."/>
        </authorList>
    </citation>
    <scope>NUCLEOTIDE SEQUENCE</scope>
    <source>
        <strain evidence="1">Expedition CK06-06</strain>
    </source>
</reference>
<dbReference type="AlphaFoldDB" id="X1C183"/>
<feature type="non-terminal residue" evidence="1">
    <location>
        <position position="1"/>
    </location>
</feature>
<proteinExistence type="predicted"/>
<name>X1C183_9ZZZZ</name>
<protein>
    <submittedName>
        <fullName evidence="1">Uncharacterized protein</fullName>
    </submittedName>
</protein>